<name>A0A6B8MF12_9HYPH</name>
<keyword evidence="4" id="KW-1185">Reference proteome</keyword>
<evidence type="ECO:0000313" key="3">
    <source>
        <dbReference type="EMBL" id="QGM99260.1"/>
    </source>
</evidence>
<dbReference type="SMART" id="SM00327">
    <property type="entry name" value="VWA"/>
    <property type="match status" value="1"/>
</dbReference>
<keyword evidence="1" id="KW-0812">Transmembrane</keyword>
<dbReference type="SUPFAM" id="SSF53300">
    <property type="entry name" value="vWA-like"/>
    <property type="match status" value="1"/>
</dbReference>
<dbReference type="Pfam" id="PF13400">
    <property type="entry name" value="Tad"/>
    <property type="match status" value="1"/>
</dbReference>
<keyword evidence="1" id="KW-0472">Membrane</keyword>
<evidence type="ECO:0000313" key="4">
    <source>
        <dbReference type="Proteomes" id="UP000422569"/>
    </source>
</evidence>
<dbReference type="RefSeq" id="WP_016918983.1">
    <property type="nucleotide sequence ID" value="NZ_CP044331.1"/>
</dbReference>
<gene>
    <name evidence="3" type="ORF">F7D14_18415</name>
</gene>
<dbReference type="Gene3D" id="3.40.50.410">
    <property type="entry name" value="von Willebrand factor, type A domain"/>
    <property type="match status" value="1"/>
</dbReference>
<keyword evidence="1" id="KW-1133">Transmembrane helix</keyword>
<evidence type="ECO:0000259" key="2">
    <source>
        <dbReference type="SMART" id="SM00327"/>
    </source>
</evidence>
<accession>A0A6B8MF12</accession>
<dbReference type="Proteomes" id="UP000422569">
    <property type="component" value="Chromosome"/>
</dbReference>
<dbReference type="EMBL" id="CP044331">
    <property type="protein sequence ID" value="QGM99260.1"/>
    <property type="molecule type" value="Genomic_DNA"/>
</dbReference>
<dbReference type="KEGG" id="mpar:F7D14_18415"/>
<dbReference type="InterPro" id="IPR036465">
    <property type="entry name" value="vWFA_dom_sf"/>
</dbReference>
<evidence type="ECO:0000256" key="1">
    <source>
        <dbReference type="SAM" id="Phobius"/>
    </source>
</evidence>
<organism evidence="3 4">
    <name type="scientific">Methylocystis parvus</name>
    <dbReference type="NCBI Taxonomy" id="134"/>
    <lineage>
        <taxon>Bacteria</taxon>
        <taxon>Pseudomonadati</taxon>
        <taxon>Pseudomonadota</taxon>
        <taxon>Alphaproteobacteria</taxon>
        <taxon>Hyphomicrobiales</taxon>
        <taxon>Methylocystaceae</taxon>
        <taxon>Methylocystis</taxon>
    </lineage>
</organism>
<dbReference type="InterPro" id="IPR002035">
    <property type="entry name" value="VWF_A"/>
</dbReference>
<proteinExistence type="predicted"/>
<sequence>MASTVNSRRFVKRNFISDEGGNTFMIFGLAFVPVMFMMGAATDYTRLAISHAELQQGTDSAVLAAASKMTSNTTVDQATKQVQVLLNANRQLASATITGVTISADKQTLCASSQLTIPNAFMQMAHIANMTSGTTACANLAGGVDPNATYEIALVLDNSGSMSSSAGGVSKMQALQSAATSFVKTMFSKSQNVKFSITPFAAGVVALDPTVAANRTLSWIDTTGANSQHWVAFGGKTKATAAGFTSRFDIYTKLKAIKSSWDWQGCLEQPKYPNNVNDVAPSSSDAETLFVPYLESDEPDSNYSNSYLTDNPSSSSICSDTASGDWNKLTHTCKYKATSKSGSGDPNKYCPDPSTQTLMQLTATQKTVTNKISALVEAGNTNLHEGFMWGWRTISPNAPFAAGRPYSTAANRKIMVFMTDGFNNWASQTNTVTGSTYQALGYYSYNGTKNDRFPDGSKGDGVNYQNKLKAAANSRTDYHDDSRDMQDELTREACANAKAAGVEIFTIGFSTKGDPIDAQGLALLQSCATNTDHYFKAENADQLNTAFSSIGIGLGKLRLVQPIN</sequence>
<dbReference type="InterPro" id="IPR028087">
    <property type="entry name" value="Tad_N"/>
</dbReference>
<feature type="domain" description="VWFA" evidence="2">
    <location>
        <begin position="149"/>
        <end position="549"/>
    </location>
</feature>
<protein>
    <recommendedName>
        <fullName evidence="2">VWFA domain-containing protein</fullName>
    </recommendedName>
</protein>
<reference evidence="3 4" key="1">
    <citation type="submission" date="2019-09" db="EMBL/GenBank/DDBJ databases">
        <title>Isolation and complete genome sequencing of Methylocystis species.</title>
        <authorList>
            <person name="Rumah B.L."/>
            <person name="Stead C.E."/>
            <person name="Stevens B.C."/>
            <person name="Minton N.P."/>
            <person name="Grosse-Honebrink A."/>
            <person name="Zhang Y."/>
        </authorList>
    </citation>
    <scope>NUCLEOTIDE SEQUENCE [LARGE SCALE GENOMIC DNA]</scope>
    <source>
        <strain evidence="3 4">BRCS2</strain>
    </source>
</reference>
<dbReference type="AlphaFoldDB" id="A0A6B8MF12"/>
<feature type="transmembrane region" description="Helical" evidence="1">
    <location>
        <begin position="21"/>
        <end position="41"/>
    </location>
</feature>